<evidence type="ECO:0000256" key="8">
    <source>
        <dbReference type="HAMAP-Rule" id="MF_00087"/>
    </source>
</evidence>
<comment type="domain">
    <text evidence="8">Possesses an unusual extended V-shaped dimeric structure with each monomer consisting of three distinct domains arranged along a curved 'spinal' alpha-helix. The N-terminal catalytic domain specifically recognizes the glutamate moiety of the substrate. The second domain is the NADPH-binding domain, and the third C-terminal domain is responsible for dimerization.</text>
</comment>
<dbReference type="NCBIfam" id="TIGR01035">
    <property type="entry name" value="hemA"/>
    <property type="match status" value="1"/>
</dbReference>
<dbReference type="FunFam" id="3.30.460.30:FF:000001">
    <property type="entry name" value="Glutamyl-tRNA reductase"/>
    <property type="match status" value="1"/>
</dbReference>
<evidence type="ECO:0000313" key="18">
    <source>
        <dbReference type="Proteomes" id="UP000008495"/>
    </source>
</evidence>
<evidence type="ECO:0000256" key="6">
    <source>
        <dbReference type="ARBA" id="ARBA00023244"/>
    </source>
</evidence>
<dbReference type="PIRSF" id="PIRSF000445">
    <property type="entry name" value="4pyrrol_synth_GluRdtase"/>
    <property type="match status" value="1"/>
</dbReference>
<evidence type="ECO:0000256" key="1">
    <source>
        <dbReference type="ARBA" id="ARBA00005059"/>
    </source>
</evidence>
<evidence type="ECO:0000256" key="10">
    <source>
        <dbReference type="PIRSR" id="PIRSR000445-2"/>
    </source>
</evidence>
<dbReference type="Gene3D" id="3.40.50.720">
    <property type="entry name" value="NAD(P)-binding Rossmann-like Domain"/>
    <property type="match status" value="1"/>
</dbReference>
<comment type="pathway">
    <text evidence="1 8 13">Porphyrin-containing compound metabolism; protoporphyrin-IX biosynthesis; 5-aminolevulinate from L-glutamyl-tRNA(Glu): step 1/2.</text>
</comment>
<dbReference type="GO" id="GO:0008883">
    <property type="term" value="F:glutamyl-tRNA reductase activity"/>
    <property type="evidence" value="ECO:0007669"/>
    <property type="project" value="UniProtKB-UniRule"/>
</dbReference>
<dbReference type="InterPro" id="IPR015895">
    <property type="entry name" value="4pyrrol_synth_GluRdtase_N"/>
</dbReference>
<dbReference type="GO" id="GO:0050661">
    <property type="term" value="F:NADP binding"/>
    <property type="evidence" value="ECO:0007669"/>
    <property type="project" value="InterPro"/>
</dbReference>
<reference evidence="17 18" key="1">
    <citation type="submission" date="2012-08" db="EMBL/GenBank/DDBJ databases">
        <title>Whole genome shotgun sequence of Austwickia chelonae NBRC 105200.</title>
        <authorList>
            <person name="Yoshida I."/>
            <person name="Hosoyama A."/>
            <person name="Tsuchikane K."/>
            <person name="Katsumata H."/>
            <person name="Ando Y."/>
            <person name="Ohji S."/>
            <person name="Hamada M."/>
            <person name="Tamura T."/>
            <person name="Yamazoe A."/>
            <person name="Yamazaki S."/>
            <person name="Fujita N."/>
        </authorList>
    </citation>
    <scope>NUCLEOTIDE SEQUENCE [LARGE SCALE GENOMIC DNA]</scope>
    <source>
        <strain evidence="17 18">NBRC 105200</strain>
    </source>
</reference>
<dbReference type="UniPathway" id="UPA00251">
    <property type="reaction ID" value="UER00316"/>
</dbReference>
<dbReference type="OrthoDB" id="110209at2"/>
<dbReference type="STRING" id="100225.SAMN05421595_2037"/>
<accession>K6W4Z9</accession>
<dbReference type="PROSITE" id="PS00747">
    <property type="entry name" value="GLUTR"/>
    <property type="match status" value="1"/>
</dbReference>
<evidence type="ECO:0000256" key="12">
    <source>
        <dbReference type="PIRSR" id="PIRSR000445-4"/>
    </source>
</evidence>
<evidence type="ECO:0000256" key="5">
    <source>
        <dbReference type="ARBA" id="ARBA00023002"/>
    </source>
</evidence>
<dbReference type="InterPro" id="IPR018214">
    <property type="entry name" value="GluRdtase_CS"/>
</dbReference>
<evidence type="ECO:0000259" key="14">
    <source>
        <dbReference type="Pfam" id="PF00745"/>
    </source>
</evidence>
<evidence type="ECO:0000256" key="9">
    <source>
        <dbReference type="PIRSR" id="PIRSR000445-1"/>
    </source>
</evidence>
<dbReference type="Pfam" id="PF01488">
    <property type="entry name" value="Shikimate_DH"/>
    <property type="match status" value="1"/>
</dbReference>
<evidence type="ECO:0000256" key="7">
    <source>
        <dbReference type="ARBA" id="ARBA00047464"/>
    </source>
</evidence>
<dbReference type="SUPFAM" id="SSF51735">
    <property type="entry name" value="NAD(P)-binding Rossmann-fold domains"/>
    <property type="match status" value="1"/>
</dbReference>
<keyword evidence="18" id="KW-1185">Reference proteome</keyword>
<dbReference type="eggNOG" id="COG0373">
    <property type="taxonomic scope" value="Bacteria"/>
</dbReference>
<evidence type="ECO:0000256" key="13">
    <source>
        <dbReference type="RuleBase" id="RU000584"/>
    </source>
</evidence>
<dbReference type="SUPFAM" id="SSF69075">
    <property type="entry name" value="Glutamyl tRNA-reductase dimerization domain"/>
    <property type="match status" value="1"/>
</dbReference>
<dbReference type="RefSeq" id="WP_006501653.1">
    <property type="nucleotide sequence ID" value="NZ_BAGZ01000003.1"/>
</dbReference>
<sequence length="436" mass="46069">MSLLAIGLSHRSAPMTVLEEAALDASEQETFATALAACENIREVIVLGTCNRLEVYAEATTFHGALTEIGQCLVDATGIERERLTDFLYVHYEERAIAHLFSVASGLDSMAVGEAQILGQLRTSLRRSQDVGHAGPVLNALVQQALRVAKRVHTDTGLDKAGPSLVEAGVGAATAHVGDLSEACVLVLGAGAMSSLAATTVSRMGCRDLVVVNRTHERAQRLAVATSGRAETVASLGRVLAEADIVISCTGAVGYVLDTQQVLTASAARCHRPQAYVDLALPRDVHPDVASTPGVVVHALADLGEIMTAAPDCPGAVAEAQDVVTAEVAAFLAHRRTLEVAPTVAALRARAQEVLQGEFTRLNSRLPGLDRSEQDEVRLAMHRVVEKLLHTPTVRVKELTGTADPSDYAHALRELFDLDPYEVAAVSTPPEKGGLA</sequence>
<dbReference type="EMBL" id="BAGZ01000003">
    <property type="protein sequence ID" value="GAB76902.1"/>
    <property type="molecule type" value="Genomic_DNA"/>
</dbReference>
<dbReference type="InterPro" id="IPR036453">
    <property type="entry name" value="GluRdtase_dimer_dom_sf"/>
</dbReference>
<evidence type="ECO:0000256" key="4">
    <source>
        <dbReference type="ARBA" id="ARBA00022857"/>
    </source>
</evidence>
<keyword evidence="4 8" id="KW-0521">NADP</keyword>
<feature type="domain" description="Tetrapyrrole biosynthesis glutamyl-tRNA reductase dimerisation" evidence="14">
    <location>
        <begin position="319"/>
        <end position="418"/>
    </location>
</feature>
<keyword evidence="5 8" id="KW-0560">Oxidoreductase</keyword>
<name>K6W4Z9_9MICO</name>
<keyword evidence="6 8" id="KW-0627">Porphyrin biosynthesis</keyword>
<feature type="binding site" evidence="8 10">
    <location>
        <begin position="49"/>
        <end position="52"/>
    </location>
    <ligand>
        <name>substrate</name>
    </ligand>
</feature>
<feature type="site" description="Important for activity" evidence="8 12">
    <location>
        <position position="99"/>
    </location>
</feature>
<dbReference type="AlphaFoldDB" id="K6W4Z9"/>
<evidence type="ECO:0000313" key="17">
    <source>
        <dbReference type="EMBL" id="GAB76902.1"/>
    </source>
</evidence>
<dbReference type="NCBIfam" id="NF000744">
    <property type="entry name" value="PRK00045.1-3"/>
    <property type="match status" value="1"/>
</dbReference>
<dbReference type="CDD" id="cd05213">
    <property type="entry name" value="NAD_bind_Glutamyl_tRNA_reduct"/>
    <property type="match status" value="1"/>
</dbReference>
<dbReference type="Pfam" id="PF05201">
    <property type="entry name" value="GlutR_N"/>
    <property type="match status" value="1"/>
</dbReference>
<evidence type="ECO:0000256" key="2">
    <source>
        <dbReference type="ARBA" id="ARBA00005916"/>
    </source>
</evidence>
<dbReference type="PANTHER" id="PTHR43013:SF1">
    <property type="entry name" value="GLUTAMYL-TRNA REDUCTASE"/>
    <property type="match status" value="1"/>
</dbReference>
<dbReference type="EC" id="1.2.1.70" evidence="3 8"/>
<evidence type="ECO:0000259" key="16">
    <source>
        <dbReference type="Pfam" id="PF05201"/>
    </source>
</evidence>
<comment type="subunit">
    <text evidence="8">Homodimer.</text>
</comment>
<protein>
    <recommendedName>
        <fullName evidence="3 8">Glutamyl-tRNA reductase</fullName>
        <shortName evidence="8">GluTR</shortName>
        <ecNumber evidence="3 8">1.2.1.70</ecNumber>
    </recommendedName>
</protein>
<evidence type="ECO:0000256" key="11">
    <source>
        <dbReference type="PIRSR" id="PIRSR000445-3"/>
    </source>
</evidence>
<dbReference type="InterPro" id="IPR015896">
    <property type="entry name" value="4pyrrol_synth_GluRdtase_dimer"/>
</dbReference>
<dbReference type="Gene3D" id="3.30.460.30">
    <property type="entry name" value="Glutamyl-tRNA reductase, N-terminal domain"/>
    <property type="match status" value="1"/>
</dbReference>
<feature type="binding site" evidence="8 10">
    <location>
        <position position="109"/>
    </location>
    <ligand>
        <name>substrate</name>
    </ligand>
</feature>
<dbReference type="InterPro" id="IPR006151">
    <property type="entry name" value="Shikm_DH/Glu-tRNA_Rdtase"/>
</dbReference>
<comment type="similarity">
    <text evidence="2 8 13">Belongs to the glutamyl-tRNA reductase family.</text>
</comment>
<feature type="domain" description="Quinate/shikimate 5-dehydrogenase/glutamyl-tRNA reductase" evidence="15">
    <location>
        <begin position="173"/>
        <end position="306"/>
    </location>
</feature>
<comment type="function">
    <text evidence="8">Catalyzes the NADPH-dependent reduction of glutamyl-tRNA(Glu) to glutamate 1-semialdehyde (GSA).</text>
</comment>
<feature type="domain" description="Glutamyl-tRNA reductase N-terminal" evidence="16">
    <location>
        <begin position="6"/>
        <end position="156"/>
    </location>
</feature>
<dbReference type="Pfam" id="PF00745">
    <property type="entry name" value="GlutR_dimer"/>
    <property type="match status" value="1"/>
</dbReference>
<feature type="binding site" evidence="8 10">
    <location>
        <begin position="114"/>
        <end position="116"/>
    </location>
    <ligand>
        <name>substrate</name>
    </ligand>
</feature>
<dbReference type="InterPro" id="IPR036343">
    <property type="entry name" value="GluRdtase_N_sf"/>
</dbReference>
<dbReference type="InterPro" id="IPR036291">
    <property type="entry name" value="NAD(P)-bd_dom_sf"/>
</dbReference>
<dbReference type="SUPFAM" id="SSF69742">
    <property type="entry name" value="Glutamyl tRNA-reductase catalytic, N-terminal domain"/>
    <property type="match status" value="1"/>
</dbReference>
<comment type="caution">
    <text evidence="17">The sequence shown here is derived from an EMBL/GenBank/DDBJ whole genome shotgun (WGS) entry which is preliminary data.</text>
</comment>
<proteinExistence type="inferred from homology"/>
<dbReference type="PANTHER" id="PTHR43013">
    <property type="entry name" value="GLUTAMYL-TRNA REDUCTASE"/>
    <property type="match status" value="1"/>
</dbReference>
<gene>
    <name evidence="8 17" type="primary">hemA</name>
    <name evidence="17" type="ORF">AUCHE_03_01190</name>
</gene>
<dbReference type="Proteomes" id="UP000008495">
    <property type="component" value="Unassembled WGS sequence"/>
</dbReference>
<organism evidence="17 18">
    <name type="scientific">Austwickia chelonae NBRC 105200</name>
    <dbReference type="NCBI Taxonomy" id="1184607"/>
    <lineage>
        <taxon>Bacteria</taxon>
        <taxon>Bacillati</taxon>
        <taxon>Actinomycetota</taxon>
        <taxon>Actinomycetes</taxon>
        <taxon>Micrococcales</taxon>
        <taxon>Dermatophilaceae</taxon>
        <taxon>Austwickia</taxon>
    </lineage>
</organism>
<evidence type="ECO:0000259" key="15">
    <source>
        <dbReference type="Pfam" id="PF01488"/>
    </source>
</evidence>
<dbReference type="HAMAP" id="MF_00087">
    <property type="entry name" value="Glu_tRNA_reductase"/>
    <property type="match status" value="1"/>
</dbReference>
<comment type="miscellaneous">
    <text evidence="8">During catalysis, the active site Cys acts as a nucleophile attacking the alpha-carbonyl group of tRNA-bound glutamate with the formation of a thioester intermediate between enzyme and glutamate, and the concomitant release of tRNA(Glu). The thioester intermediate is finally reduced by direct hydride transfer from NADPH, to form the product GSA.</text>
</comment>
<feature type="binding site" evidence="8 11">
    <location>
        <begin position="189"/>
        <end position="194"/>
    </location>
    <ligand>
        <name>NADP(+)</name>
        <dbReference type="ChEBI" id="CHEBI:58349"/>
    </ligand>
</feature>
<feature type="active site" description="Nucleophile" evidence="8 9">
    <location>
        <position position="50"/>
    </location>
</feature>
<evidence type="ECO:0000256" key="3">
    <source>
        <dbReference type="ARBA" id="ARBA00012970"/>
    </source>
</evidence>
<feature type="binding site" evidence="8 10">
    <location>
        <position position="120"/>
    </location>
    <ligand>
        <name>substrate</name>
    </ligand>
</feature>
<dbReference type="InterPro" id="IPR000343">
    <property type="entry name" value="4pyrrol_synth_GluRdtase"/>
</dbReference>
<dbReference type="GO" id="GO:0019353">
    <property type="term" value="P:protoporphyrinogen IX biosynthetic process from glutamate"/>
    <property type="evidence" value="ECO:0007669"/>
    <property type="project" value="TreeGrafter"/>
</dbReference>
<comment type="catalytic activity">
    <reaction evidence="7 8 13">
        <text>(S)-4-amino-5-oxopentanoate + tRNA(Glu) + NADP(+) = L-glutamyl-tRNA(Glu) + NADPH + H(+)</text>
        <dbReference type="Rhea" id="RHEA:12344"/>
        <dbReference type="Rhea" id="RHEA-COMP:9663"/>
        <dbReference type="Rhea" id="RHEA-COMP:9680"/>
        <dbReference type="ChEBI" id="CHEBI:15378"/>
        <dbReference type="ChEBI" id="CHEBI:57501"/>
        <dbReference type="ChEBI" id="CHEBI:57783"/>
        <dbReference type="ChEBI" id="CHEBI:58349"/>
        <dbReference type="ChEBI" id="CHEBI:78442"/>
        <dbReference type="ChEBI" id="CHEBI:78520"/>
        <dbReference type="EC" id="1.2.1.70"/>
    </reaction>
</comment>